<evidence type="ECO:0000313" key="4">
    <source>
        <dbReference type="EMBL" id="PIL36480.1"/>
    </source>
</evidence>
<dbReference type="Proteomes" id="UP000230002">
    <property type="component" value="Unassembled WGS sequence"/>
</dbReference>
<reference evidence="4 5" key="1">
    <citation type="journal article" date="2015" name="Sci. Rep.">
        <title>Chromosome-level genome map provides insights into diverse defense mechanisms in the medicinal fungus Ganoderma sinense.</title>
        <authorList>
            <person name="Zhu Y."/>
            <person name="Xu J."/>
            <person name="Sun C."/>
            <person name="Zhou S."/>
            <person name="Xu H."/>
            <person name="Nelson D.R."/>
            <person name="Qian J."/>
            <person name="Song J."/>
            <person name="Luo H."/>
            <person name="Xiang L."/>
            <person name="Li Y."/>
            <person name="Xu Z."/>
            <person name="Ji A."/>
            <person name="Wang L."/>
            <person name="Lu S."/>
            <person name="Hayward A."/>
            <person name="Sun W."/>
            <person name="Li X."/>
            <person name="Schwartz D.C."/>
            <person name="Wang Y."/>
            <person name="Chen S."/>
        </authorList>
    </citation>
    <scope>NUCLEOTIDE SEQUENCE [LARGE SCALE GENOMIC DNA]</scope>
    <source>
        <strain evidence="4 5">ZZ0214-1</strain>
    </source>
</reference>
<dbReference type="OrthoDB" id="2748010at2759"/>
<keyword evidence="5" id="KW-1185">Reference proteome</keyword>
<feature type="compositionally biased region" description="Low complexity" evidence="1">
    <location>
        <begin position="75"/>
        <end position="87"/>
    </location>
</feature>
<keyword evidence="2" id="KW-1133">Transmembrane helix</keyword>
<keyword evidence="2" id="KW-0812">Transmembrane</keyword>
<feature type="chain" id="PRO_5013936819" description="Transporter" evidence="3">
    <location>
        <begin position="24"/>
        <end position="122"/>
    </location>
</feature>
<organism evidence="4 5">
    <name type="scientific">Ganoderma sinense ZZ0214-1</name>
    <dbReference type="NCBI Taxonomy" id="1077348"/>
    <lineage>
        <taxon>Eukaryota</taxon>
        <taxon>Fungi</taxon>
        <taxon>Dikarya</taxon>
        <taxon>Basidiomycota</taxon>
        <taxon>Agaricomycotina</taxon>
        <taxon>Agaricomycetes</taxon>
        <taxon>Polyporales</taxon>
        <taxon>Polyporaceae</taxon>
        <taxon>Ganoderma</taxon>
    </lineage>
</organism>
<feature type="transmembrane region" description="Helical" evidence="2">
    <location>
        <begin position="97"/>
        <end position="121"/>
    </location>
</feature>
<dbReference type="AlphaFoldDB" id="A0A2G8SRU6"/>
<name>A0A2G8SRU6_9APHY</name>
<accession>A0A2G8SRU6</accession>
<comment type="caution">
    <text evidence="4">The sequence shown here is derived from an EMBL/GenBank/DDBJ whole genome shotgun (WGS) entry which is preliminary data.</text>
</comment>
<evidence type="ECO:0000313" key="5">
    <source>
        <dbReference type="Proteomes" id="UP000230002"/>
    </source>
</evidence>
<evidence type="ECO:0000256" key="3">
    <source>
        <dbReference type="SAM" id="SignalP"/>
    </source>
</evidence>
<evidence type="ECO:0000256" key="1">
    <source>
        <dbReference type="SAM" id="MobiDB-lite"/>
    </source>
</evidence>
<keyword evidence="3" id="KW-0732">Signal</keyword>
<proteinExistence type="predicted"/>
<feature type="compositionally biased region" description="Low complexity" evidence="1">
    <location>
        <begin position="46"/>
        <end position="68"/>
    </location>
</feature>
<dbReference type="EMBL" id="AYKW01000001">
    <property type="protein sequence ID" value="PIL36480.1"/>
    <property type="molecule type" value="Genomic_DNA"/>
</dbReference>
<gene>
    <name evidence="4" type="ORF">GSI_00169</name>
</gene>
<sequence>MFVFRAVFILATPFVAFVTQVSAVPPLTRFMLDALPDMSETGADPSAAVSGVDASTSVSTDSDVPVAAESSPVQENAAVESSSSSSSANSLVAQTNAAGHIGVLGSTTVLVGSVVVGIAFAI</sequence>
<evidence type="ECO:0000256" key="2">
    <source>
        <dbReference type="SAM" id="Phobius"/>
    </source>
</evidence>
<keyword evidence="2" id="KW-0472">Membrane</keyword>
<protein>
    <recommendedName>
        <fullName evidence="6">Transporter</fullName>
    </recommendedName>
</protein>
<feature type="region of interest" description="Disordered" evidence="1">
    <location>
        <begin position="41"/>
        <end position="87"/>
    </location>
</feature>
<evidence type="ECO:0008006" key="6">
    <source>
        <dbReference type="Google" id="ProtNLM"/>
    </source>
</evidence>
<feature type="signal peptide" evidence="3">
    <location>
        <begin position="1"/>
        <end position="23"/>
    </location>
</feature>